<dbReference type="PROSITE" id="PS50850">
    <property type="entry name" value="MFS"/>
    <property type="match status" value="1"/>
</dbReference>
<dbReference type="AlphaFoldDB" id="A0A317L552"/>
<dbReference type="PRINTS" id="PR01036">
    <property type="entry name" value="TCRTETB"/>
</dbReference>
<dbReference type="EMBL" id="QGTD01000001">
    <property type="protein sequence ID" value="PWU70424.1"/>
    <property type="molecule type" value="Genomic_DNA"/>
</dbReference>
<dbReference type="Pfam" id="PF07690">
    <property type="entry name" value="MFS_1"/>
    <property type="match status" value="1"/>
</dbReference>
<evidence type="ECO:0000256" key="5">
    <source>
        <dbReference type="ARBA" id="ARBA00023136"/>
    </source>
</evidence>
<evidence type="ECO:0000256" key="2">
    <source>
        <dbReference type="ARBA" id="ARBA00022448"/>
    </source>
</evidence>
<evidence type="ECO:0000256" key="3">
    <source>
        <dbReference type="ARBA" id="ARBA00022692"/>
    </source>
</evidence>
<feature type="transmembrane region" description="Helical" evidence="6">
    <location>
        <begin position="86"/>
        <end position="103"/>
    </location>
</feature>
<feature type="transmembrane region" description="Helical" evidence="6">
    <location>
        <begin position="431"/>
        <end position="451"/>
    </location>
</feature>
<evidence type="ECO:0000256" key="6">
    <source>
        <dbReference type="SAM" id="Phobius"/>
    </source>
</evidence>
<evidence type="ECO:0000256" key="1">
    <source>
        <dbReference type="ARBA" id="ARBA00004651"/>
    </source>
</evidence>
<feature type="transmembrane region" description="Helical" evidence="6">
    <location>
        <begin position="328"/>
        <end position="344"/>
    </location>
</feature>
<keyword evidence="4 6" id="KW-1133">Transmembrane helix</keyword>
<name>A0A317L552_9BACI</name>
<dbReference type="OrthoDB" id="2403626at2"/>
<feature type="transmembrane region" description="Helical" evidence="6">
    <location>
        <begin position="390"/>
        <end position="411"/>
    </location>
</feature>
<feature type="transmembrane region" description="Helical" evidence="6">
    <location>
        <begin position="229"/>
        <end position="246"/>
    </location>
</feature>
<evidence type="ECO:0000259" key="7">
    <source>
        <dbReference type="PROSITE" id="PS50850"/>
    </source>
</evidence>
<feature type="transmembrane region" description="Helical" evidence="6">
    <location>
        <begin position="205"/>
        <end position="223"/>
    </location>
</feature>
<feature type="transmembrane region" description="Helical" evidence="6">
    <location>
        <begin position="55"/>
        <end position="74"/>
    </location>
</feature>
<accession>A0A317L552</accession>
<dbReference type="Gene3D" id="1.20.1250.20">
    <property type="entry name" value="MFS general substrate transporter like domains"/>
    <property type="match status" value="1"/>
</dbReference>
<evidence type="ECO:0000313" key="9">
    <source>
        <dbReference type="Proteomes" id="UP000245624"/>
    </source>
</evidence>
<dbReference type="GO" id="GO:0005886">
    <property type="term" value="C:plasma membrane"/>
    <property type="evidence" value="ECO:0007669"/>
    <property type="project" value="UniProtKB-SubCell"/>
</dbReference>
<dbReference type="InterPro" id="IPR036259">
    <property type="entry name" value="MFS_trans_sf"/>
</dbReference>
<feature type="transmembrane region" description="Helical" evidence="6">
    <location>
        <begin position="145"/>
        <end position="169"/>
    </location>
</feature>
<feature type="transmembrane region" description="Helical" evidence="6">
    <location>
        <begin position="350"/>
        <end position="369"/>
    </location>
</feature>
<feature type="domain" description="Major facilitator superfamily (MFS) profile" evidence="7">
    <location>
        <begin position="20"/>
        <end position="458"/>
    </location>
</feature>
<dbReference type="InterPro" id="IPR020846">
    <property type="entry name" value="MFS_dom"/>
</dbReference>
<keyword evidence="9" id="KW-1185">Reference proteome</keyword>
<feature type="transmembrane region" description="Helical" evidence="6">
    <location>
        <begin position="298"/>
        <end position="316"/>
    </location>
</feature>
<proteinExistence type="predicted"/>
<evidence type="ECO:0000313" key="8">
    <source>
        <dbReference type="EMBL" id="PWU70424.1"/>
    </source>
</evidence>
<dbReference type="SUPFAM" id="SSF103473">
    <property type="entry name" value="MFS general substrate transporter"/>
    <property type="match status" value="1"/>
</dbReference>
<feature type="transmembrane region" description="Helical" evidence="6">
    <location>
        <begin position="115"/>
        <end position="133"/>
    </location>
</feature>
<protein>
    <submittedName>
        <fullName evidence="8">MFS transporter</fullName>
    </submittedName>
</protein>
<comment type="caution">
    <text evidence="8">The sequence shown here is derived from an EMBL/GenBank/DDBJ whole genome shotgun (WGS) entry which is preliminary data.</text>
</comment>
<keyword evidence="3 6" id="KW-0812">Transmembrane</keyword>
<sequence>MRHMISHKQKTPKNIQERRLIQLICIMIPFSAMNIMMFNVALSDISEELNVSLSSTSWIVTIFGIVYAIGALVYGKLADLFGIRTLALFGVIIFSIGSVIGLVSQDFYVLIISRMLQGIGASSIPTLSMLIPVRFVQKERRGRALGIVASTLAFSSAVGPIIGGFIVGIGHWKALFLFSLAIVVTLPFGYKWLPKENLRKAEQFNYTGVVLLTITIVSFMLSITLLNLLLLLTSIVTLLVFIIQQNKSLIPLIPLTLFRNRDYRRGLIMGGINAAVNFGVLLITPLLFSQAYHLNETWVGLLLFPGAISAAFLGYIGGKLIDYKGNRFVMSFAISLISVGLIALSTISGYSIIGVSFFLIFTGVGYIFMQPTLVNWVSSTLESDESGIGMGVYSLNNFLSTAISGAIASTMLDHISQVPINPFGAHGISGVYSNVYFFLFILTLMNLVLLYQWMYRFRNKEI</sequence>
<keyword evidence="2" id="KW-0813">Transport</keyword>
<dbReference type="GO" id="GO:0022857">
    <property type="term" value="F:transmembrane transporter activity"/>
    <property type="evidence" value="ECO:0007669"/>
    <property type="project" value="InterPro"/>
</dbReference>
<gene>
    <name evidence="8" type="ORF">DLJ74_00910</name>
</gene>
<dbReference type="PANTHER" id="PTHR42718:SF9">
    <property type="entry name" value="MAJOR FACILITATOR SUPERFAMILY MULTIDRUG TRANSPORTER MFSC"/>
    <property type="match status" value="1"/>
</dbReference>
<evidence type="ECO:0000256" key="4">
    <source>
        <dbReference type="ARBA" id="ARBA00022989"/>
    </source>
</evidence>
<dbReference type="CDD" id="cd17321">
    <property type="entry name" value="MFS_MMR_MDR_like"/>
    <property type="match status" value="1"/>
</dbReference>
<dbReference type="Gene3D" id="1.20.1720.10">
    <property type="entry name" value="Multidrug resistance protein D"/>
    <property type="match status" value="1"/>
</dbReference>
<keyword evidence="5 6" id="KW-0472">Membrane</keyword>
<dbReference type="Proteomes" id="UP000245624">
    <property type="component" value="Unassembled WGS sequence"/>
</dbReference>
<reference evidence="8 9" key="1">
    <citation type="submission" date="2018-05" db="EMBL/GenBank/DDBJ databases">
        <title>Genomic analysis of Gracilibacillus dipsosauri DD1 reveals novel features of a salt-tolerant amylase.</title>
        <authorList>
            <person name="Deutch C.E."/>
            <person name="Yang S."/>
        </authorList>
    </citation>
    <scope>NUCLEOTIDE SEQUENCE [LARGE SCALE GENOMIC DNA]</scope>
    <source>
        <strain evidence="8 9">DD1</strain>
    </source>
</reference>
<dbReference type="PANTHER" id="PTHR42718">
    <property type="entry name" value="MAJOR FACILITATOR SUPERFAMILY MULTIDRUG TRANSPORTER MFSC"/>
    <property type="match status" value="1"/>
</dbReference>
<feature type="transmembrane region" description="Helical" evidence="6">
    <location>
        <begin position="267"/>
        <end position="292"/>
    </location>
</feature>
<feature type="transmembrane region" description="Helical" evidence="6">
    <location>
        <begin position="175"/>
        <end position="193"/>
    </location>
</feature>
<feature type="transmembrane region" description="Helical" evidence="6">
    <location>
        <begin position="20"/>
        <end position="43"/>
    </location>
</feature>
<dbReference type="InterPro" id="IPR011701">
    <property type="entry name" value="MFS"/>
</dbReference>
<comment type="subcellular location">
    <subcellularLocation>
        <location evidence="1">Cell membrane</location>
        <topology evidence="1">Multi-pass membrane protein</topology>
    </subcellularLocation>
</comment>
<organism evidence="8 9">
    <name type="scientific">Gracilibacillus dipsosauri</name>
    <dbReference type="NCBI Taxonomy" id="178340"/>
    <lineage>
        <taxon>Bacteria</taxon>
        <taxon>Bacillati</taxon>
        <taxon>Bacillota</taxon>
        <taxon>Bacilli</taxon>
        <taxon>Bacillales</taxon>
        <taxon>Bacillaceae</taxon>
        <taxon>Gracilibacillus</taxon>
    </lineage>
</organism>